<evidence type="ECO:0000313" key="1">
    <source>
        <dbReference type="EMBL" id="QHU26363.1"/>
    </source>
</evidence>
<sequence>MFNTTKLFAAKKLHEDERRSCLDVRLLAALHQGLMTVDFLPSFEQQLLLGKEPCYTFLEYQAARIHDDYYVENPFTPFGDKLPPGMVDEAMDGPTRNCKNPTTLRGLAYMFEDTLEDYFPDEVREKYAVYNESPMRKYMKKDSGPIPMLEFLLGDGLEIRYKETPVKTYEGIYEEGSYEDGSGEFTQKVDVYKVSWSIVFTGRKKRLPSSNTAAAAKFNAILPFILPDNHGDPINWTRISYEVSLSEARWAKE</sequence>
<reference evidence="1" key="1">
    <citation type="journal article" date="2020" name="Nature">
        <title>Giant virus diversity and host interactions through global metagenomics.</title>
        <authorList>
            <person name="Schulz F."/>
            <person name="Roux S."/>
            <person name="Paez-Espino D."/>
            <person name="Jungbluth S."/>
            <person name="Walsh D.A."/>
            <person name="Denef V.J."/>
            <person name="McMahon K.D."/>
            <person name="Konstantinidis K.T."/>
            <person name="Eloe-Fadrosh E.A."/>
            <person name="Kyrpides N.C."/>
            <person name="Woyke T."/>
        </authorList>
    </citation>
    <scope>NUCLEOTIDE SEQUENCE</scope>
    <source>
        <strain evidence="1">GVMAG-M-3300027759-16</strain>
    </source>
</reference>
<accession>A0A6C0L6X9</accession>
<dbReference type="AlphaFoldDB" id="A0A6C0L6X9"/>
<proteinExistence type="predicted"/>
<dbReference type="EMBL" id="MN740439">
    <property type="protein sequence ID" value="QHU26363.1"/>
    <property type="molecule type" value="Genomic_DNA"/>
</dbReference>
<organism evidence="1">
    <name type="scientific">viral metagenome</name>
    <dbReference type="NCBI Taxonomy" id="1070528"/>
    <lineage>
        <taxon>unclassified sequences</taxon>
        <taxon>metagenomes</taxon>
        <taxon>organismal metagenomes</taxon>
    </lineage>
</organism>
<protein>
    <submittedName>
        <fullName evidence="1">Uncharacterized protein</fullName>
    </submittedName>
</protein>
<name>A0A6C0L6X9_9ZZZZ</name>